<protein>
    <recommendedName>
        <fullName evidence="4">PepSY domain-containing protein</fullName>
    </recommendedName>
</protein>
<dbReference type="EMBL" id="SWKR01000001">
    <property type="protein sequence ID" value="TKD53124.1"/>
    <property type="molecule type" value="Genomic_DNA"/>
</dbReference>
<gene>
    <name evidence="2" type="ORF">FBR43_01950</name>
</gene>
<name>A0A4U1L8I6_9SPHN</name>
<proteinExistence type="predicted"/>
<organism evidence="2 3">
    <name type="scientific">Sphingomonas baiyangensis</name>
    <dbReference type="NCBI Taxonomy" id="2572576"/>
    <lineage>
        <taxon>Bacteria</taxon>
        <taxon>Pseudomonadati</taxon>
        <taxon>Pseudomonadota</taxon>
        <taxon>Alphaproteobacteria</taxon>
        <taxon>Sphingomonadales</taxon>
        <taxon>Sphingomonadaceae</taxon>
        <taxon>Sphingomonas</taxon>
    </lineage>
</organism>
<dbReference type="AlphaFoldDB" id="A0A4U1L8I6"/>
<reference evidence="2 3" key="1">
    <citation type="submission" date="2019-04" db="EMBL/GenBank/DDBJ databases">
        <authorList>
            <person name="Yang Y."/>
            <person name="Wei D."/>
        </authorList>
    </citation>
    <scope>NUCLEOTIDE SEQUENCE [LARGE SCALE GENOMIC DNA]</scope>
    <source>
        <strain evidence="2 3">L-1-4w-11</strain>
    </source>
</reference>
<evidence type="ECO:0000313" key="2">
    <source>
        <dbReference type="EMBL" id="TKD53124.1"/>
    </source>
</evidence>
<keyword evidence="3" id="KW-1185">Reference proteome</keyword>
<dbReference type="Proteomes" id="UP000309138">
    <property type="component" value="Unassembled WGS sequence"/>
</dbReference>
<sequence length="113" mass="11730">MKPILPMGMLAAMMLVAGCGGGSAPAVPPANDMAEPATTNFQAQVAALDDERRNLVMIRAIRDAGLNCQEVTSSRRTESEGMTYLATCDAGTNFLVTIGADGNARVVTGADVR</sequence>
<comment type="caution">
    <text evidence="2">The sequence shown here is derived from an EMBL/GenBank/DDBJ whole genome shotgun (WGS) entry which is preliminary data.</text>
</comment>
<evidence type="ECO:0000313" key="3">
    <source>
        <dbReference type="Proteomes" id="UP000309138"/>
    </source>
</evidence>
<dbReference type="OrthoDB" id="7472823at2"/>
<dbReference type="RefSeq" id="WP_136941543.1">
    <property type="nucleotide sequence ID" value="NZ_SWKR01000001.1"/>
</dbReference>
<evidence type="ECO:0008006" key="4">
    <source>
        <dbReference type="Google" id="ProtNLM"/>
    </source>
</evidence>
<dbReference type="PROSITE" id="PS51257">
    <property type="entry name" value="PROKAR_LIPOPROTEIN"/>
    <property type="match status" value="1"/>
</dbReference>
<evidence type="ECO:0000256" key="1">
    <source>
        <dbReference type="SAM" id="SignalP"/>
    </source>
</evidence>
<accession>A0A4U1L8I6</accession>
<feature type="chain" id="PRO_5021028410" description="PepSY domain-containing protein" evidence="1">
    <location>
        <begin position="18"/>
        <end position="113"/>
    </location>
</feature>
<feature type="signal peptide" evidence="1">
    <location>
        <begin position="1"/>
        <end position="17"/>
    </location>
</feature>
<keyword evidence="1" id="KW-0732">Signal</keyword>